<comment type="similarity">
    <text evidence="1">Belongs to the short-chain dehydrogenases/reductases (SDR) family.</text>
</comment>
<dbReference type="PRINTS" id="PR00080">
    <property type="entry name" value="SDRFAMILY"/>
</dbReference>
<keyword evidence="2 4" id="KW-0560">Oxidoreductase</keyword>
<dbReference type="InterPro" id="IPR057326">
    <property type="entry name" value="KR_dom"/>
</dbReference>
<dbReference type="SMART" id="SM00822">
    <property type="entry name" value="PKS_KR"/>
    <property type="match status" value="1"/>
</dbReference>
<proteinExistence type="inferred from homology"/>
<evidence type="ECO:0000256" key="2">
    <source>
        <dbReference type="ARBA" id="ARBA00023002"/>
    </source>
</evidence>
<dbReference type="PANTHER" id="PTHR43639">
    <property type="entry name" value="OXIDOREDUCTASE, SHORT-CHAIN DEHYDROGENASE/REDUCTASE FAMILY (AFU_ORTHOLOGUE AFUA_5G02870)"/>
    <property type="match status" value="1"/>
</dbReference>
<accession>A0A5B9QZ51</accession>
<dbReference type="SUPFAM" id="SSF51735">
    <property type="entry name" value="NAD(P)-binding Rossmann-fold domains"/>
    <property type="match status" value="1"/>
</dbReference>
<gene>
    <name evidence="4" type="primary">fabG_3</name>
    <name evidence="4" type="ORF">UC8_44850</name>
</gene>
<reference evidence="4 5" key="1">
    <citation type="submission" date="2019-08" db="EMBL/GenBank/DDBJ databases">
        <title>Deep-cultivation of Planctomycetes and their phenomic and genomic characterization uncovers novel biology.</title>
        <authorList>
            <person name="Wiegand S."/>
            <person name="Jogler M."/>
            <person name="Boedeker C."/>
            <person name="Pinto D."/>
            <person name="Vollmers J."/>
            <person name="Rivas-Marin E."/>
            <person name="Kohn T."/>
            <person name="Peeters S.H."/>
            <person name="Heuer A."/>
            <person name="Rast P."/>
            <person name="Oberbeckmann S."/>
            <person name="Bunk B."/>
            <person name="Jeske O."/>
            <person name="Meyerdierks A."/>
            <person name="Storesund J.E."/>
            <person name="Kallscheuer N."/>
            <person name="Luecker S."/>
            <person name="Lage O.M."/>
            <person name="Pohl T."/>
            <person name="Merkel B.J."/>
            <person name="Hornburger P."/>
            <person name="Mueller R.-W."/>
            <person name="Bruemmer F."/>
            <person name="Labrenz M."/>
            <person name="Spormann A.M."/>
            <person name="Op den Camp H."/>
            <person name="Overmann J."/>
            <person name="Amann R."/>
            <person name="Jetten M.S.M."/>
            <person name="Mascher T."/>
            <person name="Medema M.H."/>
            <person name="Devos D.P."/>
            <person name="Kaster A.-K."/>
            <person name="Ovreas L."/>
            <person name="Rohde M."/>
            <person name="Galperin M.Y."/>
            <person name="Jogler C."/>
        </authorList>
    </citation>
    <scope>NUCLEOTIDE SEQUENCE [LARGE SCALE GENOMIC DNA]</scope>
    <source>
        <strain evidence="4 5">UC8</strain>
    </source>
</reference>
<evidence type="ECO:0000313" key="4">
    <source>
        <dbReference type="EMBL" id="QEG42446.1"/>
    </source>
</evidence>
<dbReference type="InterPro" id="IPR036291">
    <property type="entry name" value="NAD(P)-bd_dom_sf"/>
</dbReference>
<dbReference type="Proteomes" id="UP000325286">
    <property type="component" value="Chromosome"/>
</dbReference>
<evidence type="ECO:0000259" key="3">
    <source>
        <dbReference type="SMART" id="SM00822"/>
    </source>
</evidence>
<dbReference type="InterPro" id="IPR002347">
    <property type="entry name" value="SDR_fam"/>
</dbReference>
<dbReference type="GO" id="GO:0004316">
    <property type="term" value="F:3-oxoacyl-[acyl-carrier-protein] reductase (NADPH) activity"/>
    <property type="evidence" value="ECO:0007669"/>
    <property type="project" value="UniProtKB-EC"/>
</dbReference>
<feature type="domain" description="Ketoreductase" evidence="3">
    <location>
        <begin position="12"/>
        <end position="200"/>
    </location>
</feature>
<dbReference type="PANTHER" id="PTHR43639:SF1">
    <property type="entry name" value="SHORT-CHAIN DEHYDROGENASE_REDUCTASE FAMILY PROTEIN"/>
    <property type="match status" value="1"/>
</dbReference>
<dbReference type="EMBL" id="CP042914">
    <property type="protein sequence ID" value="QEG42446.1"/>
    <property type="molecule type" value="Genomic_DNA"/>
</dbReference>
<dbReference type="Gene3D" id="3.40.50.720">
    <property type="entry name" value="NAD(P)-binding Rossmann-like Domain"/>
    <property type="match status" value="1"/>
</dbReference>
<dbReference type="RefSeq" id="WP_068141043.1">
    <property type="nucleotide sequence ID" value="NZ_CP042914.1"/>
</dbReference>
<sequence>MNHSDPFRLDGRTALVTGGTQGVGAAIARALAAAGAKLILHGLADDQAARKTCDECTAYGVQCQIVTADLAGPQPDTTARLLEQVDAIDDSVDLLVNNAGVFIDQPFLQMEPERFQRTMQINVAAGFFLTQALAQRWVRNKVAGRVLFTGSINGILAEPDHVAYDCSKGALAAMVRSLCVALAPQGIRVNSMAPGLVRSPLTNSVIDDPAFENWMRLHTPAGEVPPADVCGPPAVFLLSDAAGHVHGQTLLVDGGMSVWQQPDMPENLHSLARGVDNRL</sequence>
<dbReference type="EC" id="1.1.1.100" evidence="4"/>
<protein>
    <submittedName>
        <fullName evidence="4">3-oxoacyl-[acyl-carrier-protein] reductase FabG</fullName>
        <ecNumber evidence="4">1.1.1.100</ecNumber>
    </submittedName>
</protein>
<dbReference type="PRINTS" id="PR00081">
    <property type="entry name" value="GDHRDH"/>
</dbReference>
<dbReference type="KEGG" id="rul:UC8_44850"/>
<dbReference type="AlphaFoldDB" id="A0A5B9QZ51"/>
<dbReference type="FunFam" id="3.40.50.720:FF:000084">
    <property type="entry name" value="Short-chain dehydrogenase reductase"/>
    <property type="match status" value="1"/>
</dbReference>
<name>A0A5B9QZ51_9BACT</name>
<organism evidence="4 5">
    <name type="scientific">Roseimaritima ulvae</name>
    <dbReference type="NCBI Taxonomy" id="980254"/>
    <lineage>
        <taxon>Bacteria</taxon>
        <taxon>Pseudomonadati</taxon>
        <taxon>Planctomycetota</taxon>
        <taxon>Planctomycetia</taxon>
        <taxon>Pirellulales</taxon>
        <taxon>Pirellulaceae</taxon>
        <taxon>Roseimaritima</taxon>
    </lineage>
</organism>
<dbReference type="OrthoDB" id="9803333at2"/>
<dbReference type="Pfam" id="PF13561">
    <property type="entry name" value="adh_short_C2"/>
    <property type="match status" value="1"/>
</dbReference>
<evidence type="ECO:0000313" key="5">
    <source>
        <dbReference type="Proteomes" id="UP000325286"/>
    </source>
</evidence>
<keyword evidence="5" id="KW-1185">Reference proteome</keyword>
<evidence type="ECO:0000256" key="1">
    <source>
        <dbReference type="ARBA" id="ARBA00006484"/>
    </source>
</evidence>